<dbReference type="Pfam" id="PF00073">
    <property type="entry name" value="Rhv"/>
    <property type="match status" value="1"/>
</dbReference>
<accession>A0AAT9JFY8</accession>
<evidence type="ECO:0000256" key="2">
    <source>
        <dbReference type="ARBA" id="ARBA00022561"/>
    </source>
</evidence>
<organism evidence="5">
    <name type="scientific">Reticulitermes speratus picorna-like virus</name>
    <dbReference type="NCBI Taxonomy" id="3032236"/>
    <lineage>
        <taxon>Viruses</taxon>
        <taxon>Riboviria</taxon>
        <taxon>Orthornavirae</taxon>
        <taxon>Pisuviricota</taxon>
        <taxon>Pisoniviricetes</taxon>
        <taxon>Picornavirales</taxon>
    </lineage>
</organism>
<dbReference type="CDD" id="cd00205">
    <property type="entry name" value="rhv_like"/>
    <property type="match status" value="2"/>
</dbReference>
<sequence>MAFGLKPVDNNSIKDFLAKPLEVARGTIGIGDLANTDLWTADIEDLIKSNPIWANKLTGYNLFRAKAVLKVIVNGMPFHQGRMKIRFVPLWKVLYSQYFEFIHNRNLLQKTQHQGVEFDVKSANATLEIPFVGPTSYLDLSNYNVNTDGANINAGWGRAFLTVISPLATGATSTNNISYSIYLSFEDVELAAPKAESKRGVKFTDVFSHEQEQRSSIRGPGLIGKLANTASAVLNPFTTLADSALSLFGFSKPNTIDPMKPVTIHPTYNFANADGMKQSDVLSLNANATVNTTPEVMGSKVDEMAISHLAQIPALVTSFNVATSNVADDLLFSSPINQLAGVNSTTTGTGGSYQYRDLIPMSYLSRYFKFWRGSIVYTFKIVKTDYHSCRLQFSYQPSTGTFNNVTSAYMLRNIVDIRDTEEVSLTIPFSDSNNYLECSTDEIGGNPYDNGFIQCRLVNELVVPDTVSNNIQVLVYVSAGPDFELMGPRPFWGQPICQAGIGDCEIPGWNDVINAAHVNSAALSIKQLLNVPSLVKSRLTVAQTQAYRVYPHSFQMFTGNTTTGLIDNPFFGCDVMSSLVMGFALYKGGVRWIDILSSPATTIASLVDWQSGGNGFDAMSAVNLLNPATISNDLDSRDSSLTAPSISQRPLVDLIVPYVAKTPSCPVYVGNYAQRAHNLPTGGVAFGVEIQHAVNSIAMFRAAADDFMLSYFINFPPVVTSLTRT</sequence>
<dbReference type="SUPFAM" id="SSF88633">
    <property type="entry name" value="Positive stranded ssRNA viruses"/>
    <property type="match status" value="3"/>
</dbReference>
<evidence type="ECO:0000256" key="1">
    <source>
        <dbReference type="ARBA" id="ARBA00004328"/>
    </source>
</evidence>
<protein>
    <recommendedName>
        <fullName evidence="4">Picornavirus capsid domain-containing protein</fullName>
    </recommendedName>
</protein>
<dbReference type="InterPro" id="IPR033703">
    <property type="entry name" value="Rhv-like"/>
</dbReference>
<dbReference type="EMBL" id="BK063167">
    <property type="protein sequence ID" value="DBA56411.1"/>
    <property type="molecule type" value="Genomic_RNA"/>
</dbReference>
<keyword evidence="2" id="KW-0167">Capsid protein</keyword>
<evidence type="ECO:0000259" key="4">
    <source>
        <dbReference type="Pfam" id="PF00073"/>
    </source>
</evidence>
<evidence type="ECO:0000313" key="5">
    <source>
        <dbReference type="EMBL" id="DBA56411.1"/>
    </source>
</evidence>
<keyword evidence="3" id="KW-0946">Virion</keyword>
<name>A0AAT9JFY8_9VIRU</name>
<dbReference type="InterPro" id="IPR001676">
    <property type="entry name" value="Picornavirus_capsid"/>
</dbReference>
<evidence type="ECO:0000256" key="3">
    <source>
        <dbReference type="ARBA" id="ARBA00022844"/>
    </source>
</evidence>
<feature type="domain" description="Picornavirus capsid" evidence="4">
    <location>
        <begin position="362"/>
        <end position="455"/>
    </location>
</feature>
<comment type="subcellular location">
    <subcellularLocation>
        <location evidence="1">Virion</location>
    </subcellularLocation>
</comment>
<proteinExistence type="predicted"/>
<dbReference type="GO" id="GO:0019028">
    <property type="term" value="C:viral capsid"/>
    <property type="evidence" value="ECO:0007669"/>
    <property type="project" value="UniProtKB-KW"/>
</dbReference>
<reference evidence="5" key="1">
    <citation type="journal article" date="2024" name="Microb. Genom.">
        <title>The hidden RNA viruses in Blattodea (cockroach and termite).</title>
        <authorList>
            <person name="Fan J."/>
            <person name="Jiang S."/>
            <person name="Li W."/>
            <person name="Li J."/>
            <person name="Pang R."/>
            <person name="Wu H."/>
        </authorList>
    </citation>
    <scope>NUCLEOTIDE SEQUENCE</scope>
</reference>
<dbReference type="GO" id="GO:0005198">
    <property type="term" value="F:structural molecule activity"/>
    <property type="evidence" value="ECO:0007669"/>
    <property type="project" value="InterPro"/>
</dbReference>
<dbReference type="Gene3D" id="2.60.120.20">
    <property type="match status" value="3"/>
</dbReference>
<dbReference type="InterPro" id="IPR029053">
    <property type="entry name" value="Viral_coat"/>
</dbReference>